<dbReference type="PANTHER" id="PTHR47290:SF4">
    <property type="entry name" value="RING FINGER PROTEIN"/>
    <property type="match status" value="1"/>
</dbReference>
<dbReference type="OrthoDB" id="1932457at2759"/>
<name>A0A565CLD2_9BRAS</name>
<evidence type="ECO:0000313" key="2">
    <source>
        <dbReference type="Proteomes" id="UP000489600"/>
    </source>
</evidence>
<protein>
    <submittedName>
        <fullName evidence="1">Uncharacterized protein</fullName>
    </submittedName>
</protein>
<dbReference type="AlphaFoldDB" id="A0A565CLD2"/>
<dbReference type="PANTHER" id="PTHR47290">
    <property type="entry name" value="RING FINGER PROTEIN"/>
    <property type="match status" value="1"/>
</dbReference>
<organism evidence="1 2">
    <name type="scientific">Arabis nemorensis</name>
    <dbReference type="NCBI Taxonomy" id="586526"/>
    <lineage>
        <taxon>Eukaryota</taxon>
        <taxon>Viridiplantae</taxon>
        <taxon>Streptophyta</taxon>
        <taxon>Embryophyta</taxon>
        <taxon>Tracheophyta</taxon>
        <taxon>Spermatophyta</taxon>
        <taxon>Magnoliopsida</taxon>
        <taxon>eudicotyledons</taxon>
        <taxon>Gunneridae</taxon>
        <taxon>Pentapetalae</taxon>
        <taxon>rosids</taxon>
        <taxon>malvids</taxon>
        <taxon>Brassicales</taxon>
        <taxon>Brassicaceae</taxon>
        <taxon>Arabideae</taxon>
        <taxon>Arabis</taxon>
    </lineage>
</organism>
<dbReference type="EMBL" id="CABITT030000008">
    <property type="protein sequence ID" value="VVB14341.1"/>
    <property type="molecule type" value="Genomic_DNA"/>
</dbReference>
<reference evidence="1" key="1">
    <citation type="submission" date="2019-07" db="EMBL/GenBank/DDBJ databases">
        <authorList>
            <person name="Dittberner H."/>
        </authorList>
    </citation>
    <scope>NUCLEOTIDE SEQUENCE [LARGE SCALE GENOMIC DNA]</scope>
</reference>
<evidence type="ECO:0000313" key="1">
    <source>
        <dbReference type="EMBL" id="VVB14341.1"/>
    </source>
</evidence>
<dbReference type="InterPro" id="IPR044171">
    <property type="entry name" value="LAX2-like"/>
</dbReference>
<keyword evidence="2" id="KW-1185">Reference proteome</keyword>
<gene>
    <name evidence="1" type="ORF">ANE_LOCUS24785</name>
</gene>
<accession>A0A565CLD2</accession>
<sequence length="102" mass="11841">MLWLVQARVFESLILLDDAIPAFGSSFKLLKTILGFVFGERFRTVEPFLPQIPKSYLRIKDGKMTVRLLMKYLVNKLRLEHESQEHDSNIAAKLPQKCLHVN</sequence>
<proteinExistence type="predicted"/>
<comment type="caution">
    <text evidence="1">The sequence shown here is derived from an EMBL/GenBank/DDBJ whole genome shotgun (WGS) entry which is preliminary data.</text>
</comment>
<dbReference type="Proteomes" id="UP000489600">
    <property type="component" value="Unassembled WGS sequence"/>
</dbReference>